<protein>
    <submittedName>
        <fullName evidence="2">Methyltransferase domain-containing protein</fullName>
    </submittedName>
</protein>
<dbReference type="Proteomes" id="UP001499990">
    <property type="component" value="Unassembled WGS sequence"/>
</dbReference>
<feature type="domain" description="Methyltransferase" evidence="1">
    <location>
        <begin position="38"/>
        <end position="172"/>
    </location>
</feature>
<proteinExistence type="predicted"/>
<dbReference type="InterPro" id="IPR029063">
    <property type="entry name" value="SAM-dependent_MTases_sf"/>
</dbReference>
<keyword evidence="2" id="KW-0808">Transferase</keyword>
<dbReference type="SUPFAM" id="SSF53335">
    <property type="entry name" value="S-adenosyl-L-methionine-dependent methyltransferases"/>
    <property type="match status" value="1"/>
</dbReference>
<keyword evidence="3" id="KW-1185">Reference proteome</keyword>
<evidence type="ECO:0000259" key="1">
    <source>
        <dbReference type="Pfam" id="PF13847"/>
    </source>
</evidence>
<name>A0ABP6SJ34_9ACTN</name>
<accession>A0ABP6SJ34</accession>
<dbReference type="EMBL" id="BAAAYL010000001">
    <property type="protein sequence ID" value="GAA3377656.1"/>
    <property type="molecule type" value="Genomic_DNA"/>
</dbReference>
<keyword evidence="2" id="KW-0489">Methyltransferase</keyword>
<dbReference type="Pfam" id="PF13847">
    <property type="entry name" value="Methyltransf_31"/>
    <property type="match status" value="1"/>
</dbReference>
<evidence type="ECO:0000313" key="2">
    <source>
        <dbReference type="EMBL" id="GAA3377656.1"/>
    </source>
</evidence>
<reference evidence="3" key="1">
    <citation type="journal article" date="2019" name="Int. J. Syst. Evol. Microbiol.">
        <title>The Global Catalogue of Microorganisms (GCM) 10K type strain sequencing project: providing services to taxonomists for standard genome sequencing and annotation.</title>
        <authorList>
            <consortium name="The Broad Institute Genomics Platform"/>
            <consortium name="The Broad Institute Genome Sequencing Center for Infectious Disease"/>
            <person name="Wu L."/>
            <person name="Ma J."/>
        </authorList>
    </citation>
    <scope>NUCLEOTIDE SEQUENCE [LARGE SCALE GENOMIC DNA]</scope>
    <source>
        <strain evidence="3">JCM 9651</strain>
    </source>
</reference>
<dbReference type="InterPro" id="IPR025714">
    <property type="entry name" value="Methyltranfer_dom"/>
</dbReference>
<dbReference type="CDD" id="cd02440">
    <property type="entry name" value="AdoMet_MTases"/>
    <property type="match status" value="1"/>
</dbReference>
<dbReference type="GO" id="GO:0032259">
    <property type="term" value="P:methylation"/>
    <property type="evidence" value="ECO:0007669"/>
    <property type="project" value="UniProtKB-KW"/>
</dbReference>
<dbReference type="Gene3D" id="3.40.50.150">
    <property type="entry name" value="Vaccinia Virus protein VP39"/>
    <property type="match status" value="1"/>
</dbReference>
<evidence type="ECO:0000313" key="3">
    <source>
        <dbReference type="Proteomes" id="UP001499990"/>
    </source>
</evidence>
<comment type="caution">
    <text evidence="2">The sequence shown here is derived from an EMBL/GenBank/DDBJ whole genome shotgun (WGS) entry which is preliminary data.</text>
</comment>
<sequence>MPKETAVYTHGHHESVLRSHRWRTAANSAAYLLGELRPGLDVLDVGCGPGTITADLADLVAPGKVTAVDAAADVLDQARAVAGERGLDNVEFAVADVHALAFPDDSFDIVHAHQVLQHVGDPVQALREMRRVCRPGGIVAARDSDYAAMAWFPELPVMNEWRELYGRVARGNGGEPDAGRRLLSWARKAGFTDIRATAATWCFAAPEERGWWSGLWADRTTSSVYAQLAVSGGHTTPERLSAVAEAWRKWGRQDDAWFMVPHGEILCRVRARRNPAVAGCAERAHDGWRASQSGGTS</sequence>
<gene>
    <name evidence="2" type="ORF">GCM10020367_54180</name>
</gene>
<dbReference type="GO" id="GO:0008168">
    <property type="term" value="F:methyltransferase activity"/>
    <property type="evidence" value="ECO:0007669"/>
    <property type="project" value="UniProtKB-KW"/>
</dbReference>
<dbReference type="PANTHER" id="PTHR43591:SF24">
    <property type="entry name" value="2-METHOXY-6-POLYPRENYL-1,4-BENZOQUINOL METHYLASE, MITOCHONDRIAL"/>
    <property type="match status" value="1"/>
</dbReference>
<dbReference type="PANTHER" id="PTHR43591">
    <property type="entry name" value="METHYLTRANSFERASE"/>
    <property type="match status" value="1"/>
</dbReference>
<organism evidence="2 3">
    <name type="scientific">Streptomyces sannanensis</name>
    <dbReference type="NCBI Taxonomy" id="285536"/>
    <lineage>
        <taxon>Bacteria</taxon>
        <taxon>Bacillati</taxon>
        <taxon>Actinomycetota</taxon>
        <taxon>Actinomycetes</taxon>
        <taxon>Kitasatosporales</taxon>
        <taxon>Streptomycetaceae</taxon>
        <taxon>Streptomyces</taxon>
    </lineage>
</organism>